<evidence type="ECO:0000256" key="1">
    <source>
        <dbReference type="SAM" id="Phobius"/>
    </source>
</evidence>
<organism evidence="2">
    <name type="scientific">Anguilla anguilla</name>
    <name type="common">European freshwater eel</name>
    <name type="synonym">Muraena anguilla</name>
    <dbReference type="NCBI Taxonomy" id="7936"/>
    <lineage>
        <taxon>Eukaryota</taxon>
        <taxon>Metazoa</taxon>
        <taxon>Chordata</taxon>
        <taxon>Craniata</taxon>
        <taxon>Vertebrata</taxon>
        <taxon>Euteleostomi</taxon>
        <taxon>Actinopterygii</taxon>
        <taxon>Neopterygii</taxon>
        <taxon>Teleostei</taxon>
        <taxon>Anguilliformes</taxon>
        <taxon>Anguillidae</taxon>
        <taxon>Anguilla</taxon>
    </lineage>
</organism>
<evidence type="ECO:0000313" key="2">
    <source>
        <dbReference type="EMBL" id="JAH00108.1"/>
    </source>
</evidence>
<keyword evidence="1" id="KW-0812">Transmembrane</keyword>
<proteinExistence type="predicted"/>
<sequence length="29" mass="3387">MSRQQTLSLELTLIYLIFIVLHHCNNSAK</sequence>
<name>A0A0E9P896_ANGAN</name>
<reference evidence="2" key="1">
    <citation type="submission" date="2014-11" db="EMBL/GenBank/DDBJ databases">
        <authorList>
            <person name="Amaro Gonzalez C."/>
        </authorList>
    </citation>
    <scope>NUCLEOTIDE SEQUENCE</scope>
</reference>
<protein>
    <submittedName>
        <fullName evidence="2">Uncharacterized protein</fullName>
    </submittedName>
</protein>
<keyword evidence="1" id="KW-1133">Transmembrane helix</keyword>
<accession>A0A0E9P896</accession>
<dbReference type="EMBL" id="GBXM01108469">
    <property type="protein sequence ID" value="JAH00108.1"/>
    <property type="molecule type" value="Transcribed_RNA"/>
</dbReference>
<keyword evidence="1" id="KW-0472">Membrane</keyword>
<dbReference type="AlphaFoldDB" id="A0A0E9P896"/>
<feature type="transmembrane region" description="Helical" evidence="1">
    <location>
        <begin position="6"/>
        <end position="24"/>
    </location>
</feature>
<reference evidence="2" key="2">
    <citation type="journal article" date="2015" name="Fish Shellfish Immunol.">
        <title>Early steps in the European eel (Anguilla anguilla)-Vibrio vulnificus interaction in the gills: Role of the RtxA13 toxin.</title>
        <authorList>
            <person name="Callol A."/>
            <person name="Pajuelo D."/>
            <person name="Ebbesson L."/>
            <person name="Teles M."/>
            <person name="MacKenzie S."/>
            <person name="Amaro C."/>
        </authorList>
    </citation>
    <scope>NUCLEOTIDE SEQUENCE</scope>
</reference>